<evidence type="ECO:0000313" key="2">
    <source>
        <dbReference type="EMBL" id="GET07191.1"/>
    </source>
</evidence>
<dbReference type="AlphaFoldDB" id="A0A6F9XPI8"/>
<comment type="caution">
    <text evidence="2">The sequence shown here is derived from an EMBL/GenBank/DDBJ whole genome shotgun (WGS) entry which is preliminary data.</text>
</comment>
<evidence type="ECO:0008006" key="3">
    <source>
        <dbReference type="Google" id="ProtNLM"/>
    </source>
</evidence>
<gene>
    <name evidence="2" type="ORF">SY212_22210</name>
</gene>
<name>A0A6F9XPI8_9LACO</name>
<protein>
    <recommendedName>
        <fullName evidence="3">DUF3847 domain-containing protein</fullName>
    </recommendedName>
</protein>
<dbReference type="EMBL" id="BLAM01000215">
    <property type="protein sequence ID" value="GET07191.1"/>
    <property type="molecule type" value="Genomic_DNA"/>
</dbReference>
<dbReference type="Proteomes" id="UP000494265">
    <property type="component" value="Unassembled WGS sequence"/>
</dbReference>
<organism evidence="2">
    <name type="scientific">Ligilactobacillus agilis</name>
    <dbReference type="NCBI Taxonomy" id="1601"/>
    <lineage>
        <taxon>Bacteria</taxon>
        <taxon>Bacillati</taxon>
        <taxon>Bacillota</taxon>
        <taxon>Bacilli</taxon>
        <taxon>Lactobacillales</taxon>
        <taxon>Lactobacillaceae</taxon>
        <taxon>Ligilactobacillus</taxon>
    </lineage>
</organism>
<accession>A0A6F9XPI8</accession>
<dbReference type="RefSeq" id="WP_172585309.1">
    <property type="nucleotide sequence ID" value="NZ_BLAM01000215.1"/>
</dbReference>
<evidence type="ECO:0000256" key="1">
    <source>
        <dbReference type="SAM" id="Coils"/>
    </source>
</evidence>
<feature type="coiled-coil region" evidence="1">
    <location>
        <begin position="7"/>
        <end position="41"/>
    </location>
</feature>
<reference evidence="2" key="1">
    <citation type="submission" date="2019-10" db="EMBL/GenBank/DDBJ databases">
        <title>Lactobacillus agilis SY212 Whole Genome Sequencing Project.</title>
        <authorList>
            <person name="Suzuki S."/>
            <person name="Endo A."/>
            <person name="Maeno S."/>
            <person name="Shiwa Y."/>
            <person name="Matsutani M."/>
            <person name="Kajikawa A."/>
        </authorList>
    </citation>
    <scope>NUCLEOTIDE SEQUENCE</scope>
    <source>
        <strain evidence="2">SY212</strain>
    </source>
</reference>
<proteinExistence type="predicted"/>
<sequence>MDTLTESEKIKKRMEEKQKKLDAIKLSIKQEKAKFNKAKRKERTKRLIEKGAIIEKFQGENAENISPEETLEQFREIEFIKRRLKRVTMRGRSLEEVFKLEWEQEQAKQDVPEGFVSADESR</sequence>
<keyword evidence="1" id="KW-0175">Coiled coil</keyword>